<dbReference type="AlphaFoldDB" id="A0A9W4GGB4"/>
<gene>
    <name evidence="3" type="ORF">BGTH12_LOCUS4058</name>
</gene>
<dbReference type="EMBL" id="CAJHIT010000006">
    <property type="protein sequence ID" value="CAD6502700.1"/>
    <property type="molecule type" value="Genomic_DNA"/>
</dbReference>
<keyword evidence="2" id="KW-1133">Transmembrane helix</keyword>
<protein>
    <submittedName>
        <fullName evidence="3">BgTH12-05290</fullName>
    </submittedName>
</protein>
<keyword evidence="2" id="KW-0472">Membrane</keyword>
<keyword evidence="2" id="KW-0812">Transmembrane</keyword>
<name>A0A9W4GGB4_BLUGR</name>
<evidence type="ECO:0000256" key="1">
    <source>
        <dbReference type="SAM" id="MobiDB-lite"/>
    </source>
</evidence>
<evidence type="ECO:0000313" key="3">
    <source>
        <dbReference type="EMBL" id="CAD6502700.1"/>
    </source>
</evidence>
<proteinExistence type="predicted"/>
<reference evidence="3" key="1">
    <citation type="submission" date="2020-10" db="EMBL/GenBank/DDBJ databases">
        <authorList>
            <person name="Muller C M."/>
        </authorList>
    </citation>
    <scope>NUCLEOTIDE SEQUENCE</scope>
    <source>
        <strain evidence="3">THUN-12</strain>
    </source>
</reference>
<evidence type="ECO:0000313" key="4">
    <source>
        <dbReference type="Proteomes" id="UP000683417"/>
    </source>
</evidence>
<feature type="transmembrane region" description="Helical" evidence="2">
    <location>
        <begin position="6"/>
        <end position="27"/>
    </location>
</feature>
<organism evidence="3 4">
    <name type="scientific">Blumeria graminis f. sp. triticale</name>
    <dbReference type="NCBI Taxonomy" id="1689686"/>
    <lineage>
        <taxon>Eukaryota</taxon>
        <taxon>Fungi</taxon>
        <taxon>Dikarya</taxon>
        <taxon>Ascomycota</taxon>
        <taxon>Pezizomycotina</taxon>
        <taxon>Leotiomycetes</taxon>
        <taxon>Erysiphales</taxon>
        <taxon>Erysiphaceae</taxon>
        <taxon>Blumeria</taxon>
    </lineage>
</organism>
<dbReference type="Proteomes" id="UP000683417">
    <property type="component" value="Unassembled WGS sequence"/>
</dbReference>
<accession>A0A9W4GGB4</accession>
<comment type="caution">
    <text evidence="3">The sequence shown here is derived from an EMBL/GenBank/DDBJ whole genome shotgun (WGS) entry which is preliminary data.</text>
</comment>
<evidence type="ECO:0000256" key="2">
    <source>
        <dbReference type="SAM" id="Phobius"/>
    </source>
</evidence>
<sequence length="69" mass="7401">MVKQNDAIAIVVIVVFAILVLVGLASFKYVRWQASRQDQPQYAESASSAAPTGSIANGGQENKQPQPDQ</sequence>
<feature type="region of interest" description="Disordered" evidence="1">
    <location>
        <begin position="40"/>
        <end position="69"/>
    </location>
</feature>